<reference evidence="1 2" key="1">
    <citation type="submission" date="2012-06" db="EMBL/GenBank/DDBJ databases">
        <title>Complete sequence of Sulfurospirillum barnesii SES-3.</title>
        <authorList>
            <consortium name="US DOE Joint Genome Institute"/>
            <person name="Lucas S."/>
            <person name="Han J."/>
            <person name="Lapidus A."/>
            <person name="Cheng J.-F."/>
            <person name="Goodwin L."/>
            <person name="Pitluck S."/>
            <person name="Peters L."/>
            <person name="Ovchinnikova G."/>
            <person name="Lu M."/>
            <person name="Detter J.C."/>
            <person name="Han C."/>
            <person name="Tapia R."/>
            <person name="Land M."/>
            <person name="Hauser L."/>
            <person name="Kyrpides N."/>
            <person name="Ivanova N."/>
            <person name="Pagani I."/>
            <person name="Stolz J."/>
            <person name="Arkin A."/>
            <person name="Dehal P."/>
            <person name="Oremland R."/>
            <person name="Saltikov C."/>
            <person name="Basu P."/>
            <person name="Hollibaugh J."/>
            <person name="Newman D."/>
            <person name="Stolyar S."/>
            <person name="Hazen T."/>
            <person name="Woyke T."/>
        </authorList>
    </citation>
    <scope>NUCLEOTIDE SEQUENCE [LARGE SCALE GENOMIC DNA]</scope>
    <source>
        <strain evidence="2">ATCC 700032 / DSM 10660 / SES-3</strain>
    </source>
</reference>
<evidence type="ECO:0000313" key="1">
    <source>
        <dbReference type="EMBL" id="AFL67500.1"/>
    </source>
</evidence>
<dbReference type="HOGENOM" id="CLU_125912_0_0_7"/>
<dbReference type="RefSeq" id="WP_014768385.1">
    <property type="nucleotide sequence ID" value="NC_018002.1"/>
</dbReference>
<dbReference type="PATRIC" id="fig|760154.4.peg.170"/>
<proteinExistence type="predicted"/>
<dbReference type="STRING" id="760154.Sulba_0173"/>
<dbReference type="eggNOG" id="ENOG50318NF">
    <property type="taxonomic scope" value="Bacteria"/>
</dbReference>
<sequence>MEGIRFVPTVLSIAYEEGIADENSFIQEYYTLMQINDDPLGVWLKSPKIRKASEESDPVLLNLLIELHRKVDKLTHTITSKSALLLTLAHSNSLNAIGHGYIQFAADVLSAKQCYYARIAMPTFPQRHIPLFFEAIDGRIGKITMMHEDDENDWSAYMMACERAMIRQRKGSEREY</sequence>
<dbReference type="AlphaFoldDB" id="I3XU76"/>
<evidence type="ECO:0000313" key="2">
    <source>
        <dbReference type="Proteomes" id="UP000006176"/>
    </source>
</evidence>
<organism evidence="1 2">
    <name type="scientific">Sulfurospirillum barnesii (strain ATCC 700032 / DSM 10660 / SES-3)</name>
    <dbReference type="NCBI Taxonomy" id="760154"/>
    <lineage>
        <taxon>Bacteria</taxon>
        <taxon>Pseudomonadati</taxon>
        <taxon>Campylobacterota</taxon>
        <taxon>Epsilonproteobacteria</taxon>
        <taxon>Campylobacterales</taxon>
        <taxon>Sulfurospirillaceae</taxon>
        <taxon>Sulfurospirillum</taxon>
    </lineage>
</organism>
<dbReference type="EMBL" id="CP003333">
    <property type="protein sequence ID" value="AFL67500.1"/>
    <property type="molecule type" value="Genomic_DNA"/>
</dbReference>
<dbReference type="OrthoDB" id="5339222at2"/>
<name>I3XU76_SULBS</name>
<dbReference type="Proteomes" id="UP000006176">
    <property type="component" value="Chromosome"/>
</dbReference>
<dbReference type="KEGG" id="sba:Sulba_0173"/>
<keyword evidence="2" id="KW-1185">Reference proteome</keyword>
<accession>I3XU76</accession>
<gene>
    <name evidence="1" type="ordered locus">Sulba_0173</name>
</gene>
<protein>
    <submittedName>
        <fullName evidence="1">Uncharacterized protein</fullName>
    </submittedName>
</protein>